<accession>A0AAW0M4S3</accession>
<dbReference type="Proteomes" id="UP000237347">
    <property type="component" value="Unassembled WGS sequence"/>
</dbReference>
<protein>
    <submittedName>
        <fullName evidence="1">Uncharacterized protein</fullName>
    </submittedName>
</protein>
<sequence length="86" mass="10153">MWKSMIIGYSKAKYSHRGVFLFSSNDSRKRIEMEPRLCAQGVRTFFGESVHCWVRTFEDGFFDKDLLGRIELNFALEVFDQSFERG</sequence>
<evidence type="ECO:0000313" key="2">
    <source>
        <dbReference type="Proteomes" id="UP000237347"/>
    </source>
</evidence>
<dbReference type="AlphaFoldDB" id="A0AAW0M4S3"/>
<proteinExistence type="predicted"/>
<name>A0AAW0M4S3_QUESU</name>
<reference evidence="1 2" key="1">
    <citation type="journal article" date="2018" name="Sci. Data">
        <title>The draft genome sequence of cork oak.</title>
        <authorList>
            <person name="Ramos A.M."/>
            <person name="Usie A."/>
            <person name="Barbosa P."/>
            <person name="Barros P.M."/>
            <person name="Capote T."/>
            <person name="Chaves I."/>
            <person name="Simoes F."/>
            <person name="Abreu I."/>
            <person name="Carrasquinho I."/>
            <person name="Faro C."/>
            <person name="Guimaraes J.B."/>
            <person name="Mendonca D."/>
            <person name="Nobrega F."/>
            <person name="Rodrigues L."/>
            <person name="Saibo N.J.M."/>
            <person name="Varela M.C."/>
            <person name="Egas C."/>
            <person name="Matos J."/>
            <person name="Miguel C.M."/>
            <person name="Oliveira M.M."/>
            <person name="Ricardo C.P."/>
            <person name="Goncalves S."/>
        </authorList>
    </citation>
    <scope>NUCLEOTIDE SEQUENCE [LARGE SCALE GENOMIC DNA]</scope>
    <source>
        <strain evidence="2">cv. HL8</strain>
    </source>
</reference>
<evidence type="ECO:0000313" key="1">
    <source>
        <dbReference type="EMBL" id="KAK7858900.1"/>
    </source>
</evidence>
<gene>
    <name evidence="1" type="ORF">CFP56_009661</name>
</gene>
<dbReference type="EMBL" id="PKMF04000016">
    <property type="protein sequence ID" value="KAK7858900.1"/>
    <property type="molecule type" value="Genomic_DNA"/>
</dbReference>
<keyword evidence="2" id="KW-1185">Reference proteome</keyword>
<organism evidence="1 2">
    <name type="scientific">Quercus suber</name>
    <name type="common">Cork oak</name>
    <dbReference type="NCBI Taxonomy" id="58331"/>
    <lineage>
        <taxon>Eukaryota</taxon>
        <taxon>Viridiplantae</taxon>
        <taxon>Streptophyta</taxon>
        <taxon>Embryophyta</taxon>
        <taxon>Tracheophyta</taxon>
        <taxon>Spermatophyta</taxon>
        <taxon>Magnoliopsida</taxon>
        <taxon>eudicotyledons</taxon>
        <taxon>Gunneridae</taxon>
        <taxon>Pentapetalae</taxon>
        <taxon>rosids</taxon>
        <taxon>fabids</taxon>
        <taxon>Fagales</taxon>
        <taxon>Fagaceae</taxon>
        <taxon>Quercus</taxon>
    </lineage>
</organism>
<comment type="caution">
    <text evidence="1">The sequence shown here is derived from an EMBL/GenBank/DDBJ whole genome shotgun (WGS) entry which is preliminary data.</text>
</comment>